<dbReference type="Gene3D" id="3.30.565.10">
    <property type="entry name" value="Histidine kinase-like ATPase, C-terminal domain"/>
    <property type="match status" value="1"/>
</dbReference>
<evidence type="ECO:0000256" key="8">
    <source>
        <dbReference type="ARBA" id="ARBA00023012"/>
    </source>
</evidence>
<keyword evidence="8" id="KW-0902">Two-component regulatory system</keyword>
<evidence type="ECO:0000256" key="6">
    <source>
        <dbReference type="ARBA" id="ARBA00022777"/>
    </source>
</evidence>
<evidence type="ECO:0000256" key="10">
    <source>
        <dbReference type="SAM" id="Phobius"/>
    </source>
</evidence>
<dbReference type="InterPro" id="IPR005467">
    <property type="entry name" value="His_kinase_dom"/>
</dbReference>
<feature type="transmembrane region" description="Helical" evidence="10">
    <location>
        <begin position="14"/>
        <end position="37"/>
    </location>
</feature>
<dbReference type="GO" id="GO:0000155">
    <property type="term" value="F:phosphorelay sensor kinase activity"/>
    <property type="evidence" value="ECO:0007669"/>
    <property type="project" value="InterPro"/>
</dbReference>
<dbReference type="Gene3D" id="3.30.450.20">
    <property type="entry name" value="PAS domain"/>
    <property type="match status" value="1"/>
</dbReference>
<comment type="catalytic activity">
    <reaction evidence="1">
        <text>ATP + protein L-histidine = ADP + protein N-phospho-L-histidine.</text>
        <dbReference type="EC" id="2.7.13.3"/>
    </reaction>
</comment>
<organism evidence="12 13">
    <name type="scientific">Desulfosporosinus fructosivorans</name>
    <dbReference type="NCBI Taxonomy" id="2018669"/>
    <lineage>
        <taxon>Bacteria</taxon>
        <taxon>Bacillati</taxon>
        <taxon>Bacillota</taxon>
        <taxon>Clostridia</taxon>
        <taxon>Eubacteriales</taxon>
        <taxon>Desulfitobacteriaceae</taxon>
        <taxon>Desulfosporosinus</taxon>
    </lineage>
</organism>
<keyword evidence="13" id="KW-1185">Reference proteome</keyword>
<dbReference type="SMART" id="SM00387">
    <property type="entry name" value="HATPase_c"/>
    <property type="match status" value="1"/>
</dbReference>
<keyword evidence="9" id="KW-0175">Coiled coil</keyword>
<accession>A0A4Z0R9C9</accession>
<dbReference type="Pfam" id="PF02518">
    <property type="entry name" value="HATPase_c"/>
    <property type="match status" value="1"/>
</dbReference>
<feature type="transmembrane region" description="Helical" evidence="10">
    <location>
        <begin position="182"/>
        <end position="200"/>
    </location>
</feature>
<dbReference type="SMART" id="SM00388">
    <property type="entry name" value="HisKA"/>
    <property type="match status" value="1"/>
</dbReference>
<keyword evidence="4" id="KW-0808">Transferase</keyword>
<keyword evidence="6 12" id="KW-0418">Kinase</keyword>
<keyword evidence="10" id="KW-0472">Membrane</keyword>
<keyword evidence="10" id="KW-1133">Transmembrane helix</keyword>
<evidence type="ECO:0000256" key="9">
    <source>
        <dbReference type="SAM" id="Coils"/>
    </source>
</evidence>
<evidence type="ECO:0000313" key="13">
    <source>
        <dbReference type="Proteomes" id="UP000298460"/>
    </source>
</evidence>
<dbReference type="OrthoDB" id="505470at2"/>
<name>A0A4Z0R9C9_9FIRM</name>
<dbReference type="PANTHER" id="PTHR43065:SF46">
    <property type="entry name" value="C4-DICARBOXYLATE TRANSPORT SENSOR PROTEIN DCTB"/>
    <property type="match status" value="1"/>
</dbReference>
<dbReference type="EMBL" id="SPQQ01000002">
    <property type="protein sequence ID" value="TGE39044.1"/>
    <property type="molecule type" value="Genomic_DNA"/>
</dbReference>
<evidence type="ECO:0000259" key="11">
    <source>
        <dbReference type="PROSITE" id="PS50109"/>
    </source>
</evidence>
<dbReference type="InterPro" id="IPR036890">
    <property type="entry name" value="HATPase_C_sf"/>
</dbReference>
<dbReference type="SUPFAM" id="SSF47384">
    <property type="entry name" value="Homodimeric domain of signal transducing histidine kinase"/>
    <property type="match status" value="1"/>
</dbReference>
<dbReference type="Gene3D" id="1.10.287.130">
    <property type="match status" value="1"/>
</dbReference>
<dbReference type="InterPro" id="IPR003594">
    <property type="entry name" value="HATPase_dom"/>
</dbReference>
<dbReference type="CDD" id="cd00082">
    <property type="entry name" value="HisKA"/>
    <property type="match status" value="1"/>
</dbReference>
<keyword evidence="5" id="KW-0547">Nucleotide-binding</keyword>
<feature type="domain" description="Histidine kinase" evidence="11">
    <location>
        <begin position="393"/>
        <end position="597"/>
    </location>
</feature>
<dbReference type="PROSITE" id="PS50109">
    <property type="entry name" value="HIS_KIN"/>
    <property type="match status" value="1"/>
</dbReference>
<keyword evidence="10" id="KW-0812">Transmembrane</keyword>
<dbReference type="SUPFAM" id="SSF55785">
    <property type="entry name" value="PYP-like sensor domain (PAS domain)"/>
    <property type="match status" value="1"/>
</dbReference>
<dbReference type="EC" id="2.7.13.3" evidence="2"/>
<dbReference type="InterPro" id="IPR036097">
    <property type="entry name" value="HisK_dim/P_sf"/>
</dbReference>
<keyword evidence="7" id="KW-0067">ATP-binding</keyword>
<dbReference type="InterPro" id="IPR035965">
    <property type="entry name" value="PAS-like_dom_sf"/>
</dbReference>
<dbReference type="PRINTS" id="PR00344">
    <property type="entry name" value="BCTRLSENSOR"/>
</dbReference>
<reference evidence="12 13" key="1">
    <citation type="submission" date="2019-03" db="EMBL/GenBank/DDBJ databases">
        <title>Draft Genome Sequence of Desulfosporosinus fructosivorans Strain 63.6F, Isolated from Marine Sediment in the Baltic Sea.</title>
        <authorList>
            <person name="Hausmann B."/>
            <person name="Vandieken V."/>
            <person name="Pjevac P."/>
            <person name="Schreck K."/>
            <person name="Herbold C.W."/>
            <person name="Loy A."/>
        </authorList>
    </citation>
    <scope>NUCLEOTIDE SEQUENCE [LARGE SCALE GENOMIC DNA]</scope>
    <source>
        <strain evidence="12 13">63.6F</strain>
    </source>
</reference>
<sequence length="603" mass="69126">MVFNIKNFLSKQSIIQLTLFKVISSILGFLIIFIILYGQNFWEKQALQFNFNLLLSGSNLQSKIQSQISNIEELKQNKNLTKNQRLLLIQNIIQPIINENKNDIIGYYDLELGLTLKNNNYSNIPFDEIKSFNSSSIEFNKISNVNNVVNINLPIYDKDKLVGYVLANAKIADYVSESFNELSQIIILALSLSVIIIFLIRKHIKQIEYYLDKFCRIIIINSEEREQEQEQILIKLPELKPVLDKIAGFTNDLKRINNELELSKLKMIKIMEGISDGFFALNRGWEFTFANNETQKIISEDKLELIGKRIWEVFPQVISTLTYEKMQEAMVQDEAVHWEADGFTMIDQSYEYHAYPFNEGLSVFFRNNTESKKQQYEFARLERLNLIGQLAAGISHEIRNPLTTIRGFLQLLGAKSNYVQDKEYMDLMISEIDRANLIITDFLSLAKSNIENILPHDINDVVNKVFPMLQADAFNSNKEVATDLEIVPNVLIDENEVKQLILNLVRNGLDVTPEHGSVLICTYLKGDRVVLAIKDQGNGIPKEIQENVGIPFFTTKETGTGLGLAISMGIAQRHNAVFEFETGHNGTTFYTLFPTFDHKSYPI</sequence>
<evidence type="ECO:0000256" key="2">
    <source>
        <dbReference type="ARBA" id="ARBA00012438"/>
    </source>
</evidence>
<evidence type="ECO:0000256" key="4">
    <source>
        <dbReference type="ARBA" id="ARBA00022679"/>
    </source>
</evidence>
<feature type="coiled-coil region" evidence="9">
    <location>
        <begin position="57"/>
        <end position="91"/>
    </location>
</feature>
<dbReference type="GO" id="GO:0005524">
    <property type="term" value="F:ATP binding"/>
    <property type="evidence" value="ECO:0007669"/>
    <property type="project" value="UniProtKB-KW"/>
</dbReference>
<evidence type="ECO:0000313" key="12">
    <source>
        <dbReference type="EMBL" id="TGE39044.1"/>
    </source>
</evidence>
<keyword evidence="3" id="KW-0597">Phosphoprotein</keyword>
<evidence type="ECO:0000256" key="1">
    <source>
        <dbReference type="ARBA" id="ARBA00000085"/>
    </source>
</evidence>
<protein>
    <recommendedName>
        <fullName evidence="2">histidine kinase</fullName>
        <ecNumber evidence="2">2.7.13.3</ecNumber>
    </recommendedName>
</protein>
<dbReference type="Proteomes" id="UP000298460">
    <property type="component" value="Unassembled WGS sequence"/>
</dbReference>
<dbReference type="SUPFAM" id="SSF55874">
    <property type="entry name" value="ATPase domain of HSP90 chaperone/DNA topoisomerase II/histidine kinase"/>
    <property type="match status" value="1"/>
</dbReference>
<gene>
    <name evidence="12" type="ORF">E4K67_06140</name>
</gene>
<comment type="caution">
    <text evidence="12">The sequence shown here is derived from an EMBL/GenBank/DDBJ whole genome shotgun (WGS) entry which is preliminary data.</text>
</comment>
<proteinExistence type="predicted"/>
<evidence type="ECO:0000256" key="3">
    <source>
        <dbReference type="ARBA" id="ARBA00022553"/>
    </source>
</evidence>
<dbReference type="Pfam" id="PF00512">
    <property type="entry name" value="HisKA"/>
    <property type="match status" value="1"/>
</dbReference>
<dbReference type="InterPro" id="IPR003661">
    <property type="entry name" value="HisK_dim/P_dom"/>
</dbReference>
<dbReference type="AlphaFoldDB" id="A0A4Z0R9C9"/>
<dbReference type="InterPro" id="IPR004358">
    <property type="entry name" value="Sig_transdc_His_kin-like_C"/>
</dbReference>
<dbReference type="RefSeq" id="WP_135545538.1">
    <property type="nucleotide sequence ID" value="NZ_SPQQ01000002.1"/>
</dbReference>
<dbReference type="PANTHER" id="PTHR43065">
    <property type="entry name" value="SENSOR HISTIDINE KINASE"/>
    <property type="match status" value="1"/>
</dbReference>
<evidence type="ECO:0000256" key="7">
    <source>
        <dbReference type="ARBA" id="ARBA00022840"/>
    </source>
</evidence>
<evidence type="ECO:0000256" key="5">
    <source>
        <dbReference type="ARBA" id="ARBA00022741"/>
    </source>
</evidence>